<accession>A0AA37F9G0</accession>
<proteinExistence type="predicted"/>
<keyword evidence="2" id="KW-1185">Reference proteome</keyword>
<name>A0AA37F9G0_9ARCH</name>
<dbReference type="AlphaFoldDB" id="A0AA37F9G0"/>
<gene>
    <name evidence="1" type="ORF">GCM10007108_10040</name>
</gene>
<dbReference type="Gene3D" id="3.30.1860.10">
    <property type="entry name" value="uncharacterized conserved protein from methanopyrus kandleri domain like"/>
    <property type="match status" value="1"/>
</dbReference>
<evidence type="ECO:0000313" key="2">
    <source>
        <dbReference type="Proteomes" id="UP000632195"/>
    </source>
</evidence>
<reference evidence="1" key="2">
    <citation type="submission" date="2022-09" db="EMBL/GenBank/DDBJ databases">
        <authorList>
            <person name="Sun Q."/>
            <person name="Ohkuma M."/>
        </authorList>
    </citation>
    <scope>NUCLEOTIDE SEQUENCE</scope>
    <source>
        <strain evidence="1">JCM 13583</strain>
    </source>
</reference>
<dbReference type="Proteomes" id="UP000632195">
    <property type="component" value="Unassembled WGS sequence"/>
</dbReference>
<dbReference type="Pfam" id="PF04242">
    <property type="entry name" value="DUF424"/>
    <property type="match status" value="1"/>
</dbReference>
<comment type="caution">
    <text evidence="1">The sequence shown here is derived from an EMBL/GenBank/DDBJ whole genome shotgun (WGS) entry which is preliminary data.</text>
</comment>
<dbReference type="EMBL" id="BMNY01000001">
    <property type="protein sequence ID" value="GGM74069.1"/>
    <property type="molecule type" value="Genomic_DNA"/>
</dbReference>
<sequence>MPNRITMKMRHVHGEVLLAAADSELVGKEFREGRLHIRVDPNFYGEIKVSEEMFITSLGMCTIANLVGKRVVGIAIEKEFVDPENVIYIDGIPHAQYAKMEE</sequence>
<organism evidence="1 2">
    <name type="scientific">Thermogymnomonas acidicola</name>
    <dbReference type="NCBI Taxonomy" id="399579"/>
    <lineage>
        <taxon>Archaea</taxon>
        <taxon>Methanobacteriati</taxon>
        <taxon>Thermoplasmatota</taxon>
        <taxon>Thermoplasmata</taxon>
        <taxon>Thermoplasmatales</taxon>
        <taxon>Thermogymnomonas</taxon>
    </lineage>
</organism>
<dbReference type="RefSeq" id="WP_075056449.1">
    <property type="nucleotide sequence ID" value="NZ_BMNY01000001.1"/>
</dbReference>
<protein>
    <recommendedName>
        <fullName evidence="3">DUF424 family protein</fullName>
    </recommendedName>
</protein>
<evidence type="ECO:0000313" key="1">
    <source>
        <dbReference type="EMBL" id="GGM74069.1"/>
    </source>
</evidence>
<dbReference type="InterPro" id="IPR007355">
    <property type="entry name" value="DUF424"/>
</dbReference>
<reference evidence="1" key="1">
    <citation type="journal article" date="2014" name="Int. J. Syst. Evol. Microbiol.">
        <title>Complete genome sequence of Corynebacterium casei LMG S-19264T (=DSM 44701T), isolated from a smear-ripened cheese.</title>
        <authorList>
            <consortium name="US DOE Joint Genome Institute (JGI-PGF)"/>
            <person name="Walter F."/>
            <person name="Albersmeier A."/>
            <person name="Kalinowski J."/>
            <person name="Ruckert C."/>
        </authorList>
    </citation>
    <scope>NUCLEOTIDE SEQUENCE</scope>
    <source>
        <strain evidence="1">JCM 13583</strain>
    </source>
</reference>
<evidence type="ECO:0008006" key="3">
    <source>
        <dbReference type="Google" id="ProtNLM"/>
    </source>
</evidence>